<keyword evidence="3 4" id="KW-0342">GTP-binding</keyword>
<dbReference type="PANTHER" id="PTHR30314">
    <property type="entry name" value="CELL DIVISION PROTEIN FTSZ-RELATED"/>
    <property type="match status" value="1"/>
</dbReference>
<dbReference type="InterPro" id="IPR008280">
    <property type="entry name" value="Tub_FtsZ_C"/>
</dbReference>
<evidence type="ECO:0000256" key="2">
    <source>
        <dbReference type="ARBA" id="ARBA00022741"/>
    </source>
</evidence>
<evidence type="ECO:0000256" key="4">
    <source>
        <dbReference type="HAMAP-Rule" id="MF_00909"/>
    </source>
</evidence>
<reference evidence="10 11" key="1">
    <citation type="submission" date="2017-09" db="EMBL/GenBank/DDBJ databases">
        <title>Depth-based differentiation of microbial function through sediment-hosted aquifers and enrichment of novel symbionts in the deep terrestrial subsurface.</title>
        <authorList>
            <person name="Probst A.J."/>
            <person name="Ladd B."/>
            <person name="Jarett J.K."/>
            <person name="Geller-Mcgrath D.E."/>
            <person name="Sieber C.M."/>
            <person name="Emerson J.B."/>
            <person name="Anantharaman K."/>
            <person name="Thomas B.C."/>
            <person name="Malmstrom R."/>
            <person name="Stieglmeier M."/>
            <person name="Klingl A."/>
            <person name="Woyke T."/>
            <person name="Ryan C.M."/>
            <person name="Banfield J.F."/>
        </authorList>
    </citation>
    <scope>NUCLEOTIDE SEQUENCE [LARGE SCALE GENOMIC DNA]</scope>
    <source>
        <strain evidence="10">CG10_big_fil_rev_8_21_14_0_10_36_16</strain>
    </source>
</reference>
<feature type="binding site" evidence="4">
    <location>
        <position position="143"/>
    </location>
    <ligand>
        <name>GTP</name>
        <dbReference type="ChEBI" id="CHEBI:37565"/>
    </ligand>
</feature>
<evidence type="ECO:0000256" key="6">
    <source>
        <dbReference type="RuleBase" id="RU000631"/>
    </source>
</evidence>
<keyword evidence="4 6" id="KW-0717">Septation</keyword>
<evidence type="ECO:0000313" key="10">
    <source>
        <dbReference type="EMBL" id="PJE51306.1"/>
    </source>
</evidence>
<dbReference type="Pfam" id="PF12327">
    <property type="entry name" value="FtsZ_C"/>
    <property type="match status" value="1"/>
</dbReference>
<name>A0A2J0Q844_9BACT</name>
<dbReference type="Proteomes" id="UP000228496">
    <property type="component" value="Unassembled WGS sequence"/>
</dbReference>
<feature type="binding site" evidence="4">
    <location>
        <begin position="108"/>
        <end position="110"/>
    </location>
    <ligand>
        <name>GTP</name>
        <dbReference type="ChEBI" id="CHEBI:37565"/>
    </ligand>
</feature>
<feature type="binding site" evidence="4">
    <location>
        <position position="139"/>
    </location>
    <ligand>
        <name>GTP</name>
        <dbReference type="ChEBI" id="CHEBI:37565"/>
    </ligand>
</feature>
<dbReference type="InterPro" id="IPR020805">
    <property type="entry name" value="Cell_div_FtsZ_CS"/>
</dbReference>
<comment type="caution">
    <text evidence="10">The sequence shown here is derived from an EMBL/GenBank/DDBJ whole genome shotgun (WGS) entry which is preliminary data.</text>
</comment>
<comment type="subunit">
    <text evidence="4">Homodimer. Polymerizes to form a dynamic ring structure in a strictly GTP-dependent manner. Interacts directly with several other division proteins.</text>
</comment>
<dbReference type="EMBL" id="PCXQ01000003">
    <property type="protein sequence ID" value="PJE51306.1"/>
    <property type="molecule type" value="Genomic_DNA"/>
</dbReference>
<evidence type="ECO:0000259" key="9">
    <source>
        <dbReference type="SMART" id="SM00865"/>
    </source>
</evidence>
<dbReference type="SUPFAM" id="SSF55307">
    <property type="entry name" value="Tubulin C-terminal domain-like"/>
    <property type="match status" value="1"/>
</dbReference>
<dbReference type="GO" id="GO:0003924">
    <property type="term" value="F:GTPase activity"/>
    <property type="evidence" value="ECO:0007669"/>
    <property type="project" value="UniProtKB-UniRule"/>
</dbReference>
<evidence type="ECO:0000256" key="7">
    <source>
        <dbReference type="SAM" id="MobiDB-lite"/>
    </source>
</evidence>
<comment type="function">
    <text evidence="4 6">Essential cell division protein that forms a contractile ring structure (Z ring) at the future cell division site. The regulation of the ring assembly controls the timing and the location of cell division. One of the functions of the FtsZ ring is to recruit other cell division proteins to the septum to produce a new cell wall between the dividing cells. Binds GTP and shows GTPase activity.</text>
</comment>
<dbReference type="NCBIfam" id="TIGR00065">
    <property type="entry name" value="ftsZ"/>
    <property type="match status" value="1"/>
</dbReference>
<feature type="compositionally biased region" description="Polar residues" evidence="7">
    <location>
        <begin position="360"/>
        <end position="373"/>
    </location>
</feature>
<dbReference type="GO" id="GO:0005737">
    <property type="term" value="C:cytoplasm"/>
    <property type="evidence" value="ECO:0007669"/>
    <property type="project" value="UniProtKB-SubCell"/>
</dbReference>
<dbReference type="Pfam" id="PF00091">
    <property type="entry name" value="Tubulin"/>
    <property type="match status" value="1"/>
</dbReference>
<accession>A0A2J0Q844</accession>
<evidence type="ECO:0000256" key="1">
    <source>
        <dbReference type="ARBA" id="ARBA00009690"/>
    </source>
</evidence>
<dbReference type="SMART" id="SM00865">
    <property type="entry name" value="Tubulin_C"/>
    <property type="match status" value="1"/>
</dbReference>
<dbReference type="HAMAP" id="MF_00909">
    <property type="entry name" value="FtsZ"/>
    <property type="match status" value="1"/>
</dbReference>
<feature type="domain" description="Tubulin/FtsZ 2-layer sandwich" evidence="9">
    <location>
        <begin position="207"/>
        <end position="325"/>
    </location>
</feature>
<dbReference type="InterPro" id="IPR024757">
    <property type="entry name" value="FtsZ_C"/>
</dbReference>
<comment type="subcellular location">
    <subcellularLocation>
        <location evidence="4">Cytoplasm</location>
    </subcellularLocation>
    <text evidence="4">Assembles at midcell at the inner surface of the cytoplasmic membrane.</text>
</comment>
<proteinExistence type="inferred from homology"/>
<dbReference type="InterPro" id="IPR003008">
    <property type="entry name" value="Tubulin_FtsZ_GTPase"/>
</dbReference>
<evidence type="ECO:0000256" key="3">
    <source>
        <dbReference type="ARBA" id="ARBA00023134"/>
    </source>
</evidence>
<feature type="compositionally biased region" description="Basic and acidic residues" evidence="7">
    <location>
        <begin position="374"/>
        <end position="383"/>
    </location>
</feature>
<dbReference type="GO" id="GO:0032153">
    <property type="term" value="C:cell division site"/>
    <property type="evidence" value="ECO:0007669"/>
    <property type="project" value="UniProtKB-UniRule"/>
</dbReference>
<dbReference type="InterPro" id="IPR018316">
    <property type="entry name" value="Tubulin/FtsZ_2-layer-sand-dom"/>
</dbReference>
<dbReference type="InterPro" id="IPR000158">
    <property type="entry name" value="Cell_div_FtsZ"/>
</dbReference>
<feature type="binding site" evidence="4">
    <location>
        <position position="187"/>
    </location>
    <ligand>
        <name>GTP</name>
        <dbReference type="ChEBI" id="CHEBI:37565"/>
    </ligand>
</feature>
<sequence>MAQVKPPFETFARIKIFGIGGGGNKAIQRMMDSKIHGVDFVAVNLDAQDLNVANTPTKILIGKNLTRGLGAGMNPAVGREAAEQSRDELHEVIKGSDMIFVACGLGGGTGTGASPIVAEIARDAGALTVGIVTKPFSFEGAARARIAEEGWKQLRDKVDALITISNDRLFSIIDRKTPLLEAFTKVDDVLRQGVQGISDLITIPGLINVDFADVRTIMSASGSALMGIGRATGEDRAIEAAKMAINSPLLEISIEGARGLLFNVAGGPDLAMAEINEAAKIITESTDPDARIIFGAVQDDSLKKGEIKITVIATGFNNGEPKIARPIQRPMQPYMPIEPSGNGVPVAVNRSYNEEPPKQQPQTLSSSDGFSSNDQREPKKEIIDESLEKDDDEFDIPAFIRKKMGSR</sequence>
<dbReference type="InterPro" id="IPR045061">
    <property type="entry name" value="FtsZ/CetZ"/>
</dbReference>
<gene>
    <name evidence="4" type="primary">ftsZ</name>
    <name evidence="10" type="ORF">COV29_00945</name>
</gene>
<dbReference type="GO" id="GO:0043093">
    <property type="term" value="P:FtsZ-dependent cytokinesis"/>
    <property type="evidence" value="ECO:0007669"/>
    <property type="project" value="UniProtKB-UniRule"/>
</dbReference>
<dbReference type="PROSITE" id="PS01135">
    <property type="entry name" value="FTSZ_2"/>
    <property type="match status" value="1"/>
</dbReference>
<dbReference type="FunFam" id="3.40.50.1440:FF:000001">
    <property type="entry name" value="Cell division protein FtsZ"/>
    <property type="match status" value="1"/>
</dbReference>
<evidence type="ECO:0000259" key="8">
    <source>
        <dbReference type="SMART" id="SM00864"/>
    </source>
</evidence>
<dbReference type="AlphaFoldDB" id="A0A2J0Q844"/>
<keyword evidence="4" id="KW-0963">Cytoplasm</keyword>
<feature type="compositionally biased region" description="Acidic residues" evidence="7">
    <location>
        <begin position="384"/>
        <end position="395"/>
    </location>
</feature>
<comment type="similarity">
    <text evidence="1 4 6">Belongs to the FtsZ family.</text>
</comment>
<dbReference type="GO" id="GO:0051258">
    <property type="term" value="P:protein polymerization"/>
    <property type="evidence" value="ECO:0007669"/>
    <property type="project" value="UniProtKB-UniRule"/>
</dbReference>
<feature type="region of interest" description="Disordered" evidence="7">
    <location>
        <begin position="334"/>
        <end position="407"/>
    </location>
</feature>
<dbReference type="GO" id="GO:0000917">
    <property type="term" value="P:division septum assembly"/>
    <property type="evidence" value="ECO:0007669"/>
    <property type="project" value="UniProtKB-KW"/>
</dbReference>
<protein>
    <recommendedName>
        <fullName evidence="4 5">Cell division protein FtsZ</fullName>
    </recommendedName>
</protein>
<keyword evidence="4 6" id="KW-0132">Cell division</keyword>
<dbReference type="InterPro" id="IPR036525">
    <property type="entry name" value="Tubulin/FtsZ_GTPase_sf"/>
</dbReference>
<dbReference type="Gene3D" id="3.30.1330.20">
    <property type="entry name" value="Tubulin/FtsZ, C-terminal domain"/>
    <property type="match status" value="1"/>
</dbReference>
<dbReference type="InterPro" id="IPR037103">
    <property type="entry name" value="Tubulin/FtsZ-like_C"/>
</dbReference>
<organism evidence="10 11">
    <name type="scientific">Candidatus Yanofskybacteria bacterium CG10_big_fil_rev_8_21_14_0_10_36_16</name>
    <dbReference type="NCBI Taxonomy" id="1975096"/>
    <lineage>
        <taxon>Bacteria</taxon>
        <taxon>Candidatus Yanofskyibacteriota</taxon>
    </lineage>
</organism>
<dbReference type="Gene3D" id="3.40.50.1440">
    <property type="entry name" value="Tubulin/FtsZ, GTPase domain"/>
    <property type="match status" value="1"/>
</dbReference>
<dbReference type="PANTHER" id="PTHR30314:SF3">
    <property type="entry name" value="MITOCHONDRIAL DIVISION PROTEIN FSZA"/>
    <property type="match status" value="1"/>
</dbReference>
<feature type="domain" description="Tubulin/FtsZ GTPase" evidence="8">
    <location>
        <begin position="13"/>
        <end position="205"/>
    </location>
</feature>
<evidence type="ECO:0000256" key="5">
    <source>
        <dbReference type="NCBIfam" id="TIGR00065"/>
    </source>
</evidence>
<comment type="caution">
    <text evidence="4">Lacks conserved residue(s) required for the propagation of feature annotation.</text>
</comment>
<keyword evidence="4 6" id="KW-0131">Cell cycle</keyword>
<dbReference type="SUPFAM" id="SSF52490">
    <property type="entry name" value="Tubulin nucleotide-binding domain-like"/>
    <property type="match status" value="1"/>
</dbReference>
<dbReference type="PRINTS" id="PR00423">
    <property type="entry name" value="CELLDVISFTSZ"/>
</dbReference>
<dbReference type="CDD" id="cd02201">
    <property type="entry name" value="FtsZ_type1"/>
    <property type="match status" value="1"/>
</dbReference>
<evidence type="ECO:0000313" key="11">
    <source>
        <dbReference type="Proteomes" id="UP000228496"/>
    </source>
</evidence>
<keyword evidence="2 4" id="KW-0547">Nucleotide-binding</keyword>
<dbReference type="SMART" id="SM00864">
    <property type="entry name" value="Tubulin"/>
    <property type="match status" value="1"/>
</dbReference>
<dbReference type="GO" id="GO:0005525">
    <property type="term" value="F:GTP binding"/>
    <property type="evidence" value="ECO:0007669"/>
    <property type="project" value="UniProtKB-UniRule"/>
</dbReference>